<organism evidence="2 3">
    <name type="scientific">Pinctada imbricata</name>
    <name type="common">Atlantic pearl-oyster</name>
    <name type="synonym">Pinctada martensii</name>
    <dbReference type="NCBI Taxonomy" id="66713"/>
    <lineage>
        <taxon>Eukaryota</taxon>
        <taxon>Metazoa</taxon>
        <taxon>Spiralia</taxon>
        <taxon>Lophotrochozoa</taxon>
        <taxon>Mollusca</taxon>
        <taxon>Bivalvia</taxon>
        <taxon>Autobranchia</taxon>
        <taxon>Pteriomorphia</taxon>
        <taxon>Pterioida</taxon>
        <taxon>Pterioidea</taxon>
        <taxon>Pteriidae</taxon>
        <taxon>Pinctada</taxon>
    </lineage>
</organism>
<dbReference type="EMBL" id="VSWD01000007">
    <property type="protein sequence ID" value="KAK3096687.1"/>
    <property type="molecule type" value="Genomic_DNA"/>
</dbReference>
<dbReference type="AlphaFoldDB" id="A0AA89BZQ4"/>
<protein>
    <submittedName>
        <fullName evidence="2">Uncharacterized protein</fullName>
    </submittedName>
</protein>
<reference evidence="2" key="1">
    <citation type="submission" date="2019-08" db="EMBL/GenBank/DDBJ databases">
        <title>The improved chromosome-level genome for the pearl oyster Pinctada fucata martensii using PacBio sequencing and Hi-C.</title>
        <authorList>
            <person name="Zheng Z."/>
        </authorList>
    </citation>
    <scope>NUCLEOTIDE SEQUENCE</scope>
    <source>
        <strain evidence="2">ZZ-2019</strain>
        <tissue evidence="2">Adductor muscle</tissue>
    </source>
</reference>
<comment type="caution">
    <text evidence="2">The sequence shown here is derived from an EMBL/GenBank/DDBJ whole genome shotgun (WGS) entry which is preliminary data.</text>
</comment>
<evidence type="ECO:0000256" key="1">
    <source>
        <dbReference type="SAM" id="MobiDB-lite"/>
    </source>
</evidence>
<feature type="compositionally biased region" description="Polar residues" evidence="1">
    <location>
        <begin position="166"/>
        <end position="176"/>
    </location>
</feature>
<feature type="compositionally biased region" description="Basic and acidic residues" evidence="1">
    <location>
        <begin position="143"/>
        <end position="154"/>
    </location>
</feature>
<evidence type="ECO:0000313" key="3">
    <source>
        <dbReference type="Proteomes" id="UP001186944"/>
    </source>
</evidence>
<dbReference type="Proteomes" id="UP001186944">
    <property type="component" value="Unassembled WGS sequence"/>
</dbReference>
<keyword evidence="3" id="KW-1185">Reference proteome</keyword>
<feature type="region of interest" description="Disordered" evidence="1">
    <location>
        <begin position="143"/>
        <end position="176"/>
    </location>
</feature>
<evidence type="ECO:0000313" key="2">
    <source>
        <dbReference type="EMBL" id="KAK3096687.1"/>
    </source>
</evidence>
<gene>
    <name evidence="2" type="ORF">FSP39_002370</name>
</gene>
<sequence>MMNNSMLSDIQCMRTAQFSNFERSFSERQRKINYENLAKIENIASGSNDYTFKRKGNEEQFKHSVKVMEKLRAAINSLSTPDPELSSISSDKQSISELVTHRHKLIKLADSSKLGWKVVEQYETHQLADDSDDEKRIHKAEARAEKLDKEDKRKVVSKNRKRWSPLPQTNYSNEEN</sequence>
<accession>A0AA89BZQ4</accession>
<proteinExistence type="predicted"/>
<name>A0AA89BZQ4_PINIB</name>